<keyword evidence="5 13" id="KW-0812">Transmembrane</keyword>
<dbReference type="GO" id="GO:0005385">
    <property type="term" value="F:zinc ion transmembrane transporter activity"/>
    <property type="evidence" value="ECO:0007669"/>
    <property type="project" value="UniProtKB-UniRule"/>
</dbReference>
<gene>
    <name evidence="13 14" type="primary">zupT</name>
    <name evidence="14" type="ORF">FAK_00780</name>
</gene>
<feature type="transmembrane region" description="Helical" evidence="13">
    <location>
        <begin position="247"/>
        <end position="266"/>
    </location>
</feature>
<feature type="transmembrane region" description="Helical" evidence="13">
    <location>
        <begin position="185"/>
        <end position="207"/>
    </location>
</feature>
<evidence type="ECO:0000256" key="9">
    <source>
        <dbReference type="ARBA" id="ARBA00022989"/>
    </source>
</evidence>
<feature type="binding site" description="M2 metal binding site" evidence="13">
    <location>
        <position position="164"/>
    </location>
    <ligand>
        <name>Fe(2+)</name>
        <dbReference type="ChEBI" id="CHEBI:29033"/>
    </ligand>
</feature>
<evidence type="ECO:0000256" key="8">
    <source>
        <dbReference type="ARBA" id="ARBA00022906"/>
    </source>
</evidence>
<keyword evidence="3 13" id="KW-0813">Transport</keyword>
<protein>
    <recommendedName>
        <fullName evidence="13">Zinc transporter ZupT</fullName>
    </recommendedName>
</protein>
<keyword evidence="8 13" id="KW-0864">Zinc transport</keyword>
<feature type="binding site" description="M2 metal binding site" evidence="13">
    <location>
        <position position="138"/>
    </location>
    <ligand>
        <name>Fe(2+)</name>
        <dbReference type="ChEBI" id="CHEBI:29033"/>
    </ligand>
</feature>
<evidence type="ECO:0000256" key="10">
    <source>
        <dbReference type="ARBA" id="ARBA00023004"/>
    </source>
</evidence>
<comment type="function">
    <text evidence="13">Mediates zinc uptake. May also transport other divalent cations.</text>
</comment>
<evidence type="ECO:0000256" key="11">
    <source>
        <dbReference type="ARBA" id="ARBA00023065"/>
    </source>
</evidence>
<sequence length="267" mass="27785">MPFEHLTLAFSLTILAGLATGLGSAAVLLARRTNTQLLALALGFSAGVMVYVSFVEMLAKAKAQLTSALGEGPAAWATAGAFFGGIAFIGLIDRLVPEADNPHEAHRVEEVQKPVSGHRLKRMGLFTALAIAIHNFPEGLATFTAALADPALGLAIAVAIAIHNVPEGVAVAVPIYYATGSRGKAFFYSFLSGLAEPAGALVGYLLLRDLFSPALMGVMFAAVAGIMVFISLDELLPTAEAYGHHHLCIYGLVAGMAVMALSLLLLL</sequence>
<keyword evidence="12 13" id="KW-0472">Membrane</keyword>
<keyword evidence="7 13" id="KW-0862">Zinc</keyword>
<keyword evidence="9 13" id="KW-1133">Transmembrane helix</keyword>
<feature type="binding site" description="M1 metal binding site" evidence="13">
    <location>
        <position position="138"/>
    </location>
    <ligand>
        <name>Zn(2+)</name>
        <dbReference type="ChEBI" id="CHEBI:29105"/>
    </ligand>
</feature>
<evidence type="ECO:0000256" key="12">
    <source>
        <dbReference type="ARBA" id="ARBA00023136"/>
    </source>
</evidence>
<dbReference type="GO" id="GO:0005886">
    <property type="term" value="C:plasma membrane"/>
    <property type="evidence" value="ECO:0007669"/>
    <property type="project" value="UniProtKB-SubCell"/>
</dbReference>
<feature type="transmembrane region" description="Helical" evidence="13">
    <location>
        <begin position="74"/>
        <end position="92"/>
    </location>
</feature>
<organism evidence="14 15">
    <name type="scientific">Desulfoferula mesophila</name>
    <dbReference type="NCBI Taxonomy" id="3058419"/>
    <lineage>
        <taxon>Bacteria</taxon>
        <taxon>Pseudomonadati</taxon>
        <taxon>Thermodesulfobacteriota</taxon>
        <taxon>Desulfarculia</taxon>
        <taxon>Desulfarculales</taxon>
        <taxon>Desulfarculaceae</taxon>
        <taxon>Desulfoferula</taxon>
    </lineage>
</organism>
<reference evidence="15" key="1">
    <citation type="journal article" date="2023" name="Arch. Microbiol.">
        <title>Desulfoferula mesophilus gen. nov. sp. nov., a mesophilic sulfate-reducing bacterium isolated from a brackish lake sediment.</title>
        <authorList>
            <person name="Watanabe T."/>
            <person name="Yabe T."/>
            <person name="Tsuji J.M."/>
            <person name="Fukui M."/>
        </authorList>
    </citation>
    <scope>NUCLEOTIDE SEQUENCE [LARGE SCALE GENOMIC DNA]</scope>
    <source>
        <strain evidence="15">12FAK</strain>
    </source>
</reference>
<keyword evidence="11 13" id="KW-0406">Ion transport</keyword>
<evidence type="ECO:0000256" key="13">
    <source>
        <dbReference type="HAMAP-Rule" id="MF_00548"/>
    </source>
</evidence>
<dbReference type="GO" id="GO:0046872">
    <property type="term" value="F:metal ion binding"/>
    <property type="evidence" value="ECO:0007669"/>
    <property type="project" value="UniProtKB-KW"/>
</dbReference>
<proteinExistence type="inferred from homology"/>
<evidence type="ECO:0000256" key="1">
    <source>
        <dbReference type="ARBA" id="ARBA00004651"/>
    </source>
</evidence>
<dbReference type="AlphaFoldDB" id="A0AAU9E8U4"/>
<keyword evidence="4 13" id="KW-1003">Cell membrane</keyword>
<feature type="binding site" description="M2 metal binding site" evidence="13">
    <location>
        <position position="135"/>
    </location>
    <ligand>
        <name>Fe(2+)</name>
        <dbReference type="ChEBI" id="CHEBI:29033"/>
    </ligand>
</feature>
<evidence type="ECO:0000256" key="3">
    <source>
        <dbReference type="ARBA" id="ARBA00022448"/>
    </source>
</evidence>
<feature type="binding site" description="M2 metal binding site" evidence="13">
    <location>
        <position position="196"/>
    </location>
    <ligand>
        <name>Fe(2+)</name>
        <dbReference type="ChEBI" id="CHEBI:29033"/>
    </ligand>
</feature>
<feature type="transmembrane region" description="Helical" evidence="13">
    <location>
        <begin position="154"/>
        <end position="178"/>
    </location>
</feature>
<accession>A0AAU9E8U4</accession>
<dbReference type="HAMAP" id="MF_00548">
    <property type="entry name" value="ZupT"/>
    <property type="match status" value="1"/>
</dbReference>
<name>A0AAU9E8U4_9BACT</name>
<dbReference type="KEGG" id="dmp:FAK_00780"/>
<feature type="binding site" description="M1 metal binding site" evidence="13">
    <location>
        <position position="163"/>
    </location>
    <ligand>
        <name>Zn(2+)</name>
        <dbReference type="ChEBI" id="CHEBI:29105"/>
    </ligand>
</feature>
<evidence type="ECO:0000256" key="7">
    <source>
        <dbReference type="ARBA" id="ARBA00022833"/>
    </source>
</evidence>
<dbReference type="EMBL" id="AP028679">
    <property type="protein sequence ID" value="BEQ13012.1"/>
    <property type="molecule type" value="Genomic_DNA"/>
</dbReference>
<dbReference type="NCBIfam" id="NF003243">
    <property type="entry name" value="PRK04201.1"/>
    <property type="match status" value="1"/>
</dbReference>
<evidence type="ECO:0000256" key="2">
    <source>
        <dbReference type="ARBA" id="ARBA00009703"/>
    </source>
</evidence>
<keyword evidence="15" id="KW-1185">Reference proteome</keyword>
<keyword evidence="6" id="KW-0479">Metal-binding</keyword>
<evidence type="ECO:0000256" key="4">
    <source>
        <dbReference type="ARBA" id="ARBA00022475"/>
    </source>
</evidence>
<comment type="catalytic activity">
    <reaction evidence="13">
        <text>Zn(2+)(in) = Zn(2+)(out)</text>
        <dbReference type="Rhea" id="RHEA:29351"/>
        <dbReference type="ChEBI" id="CHEBI:29105"/>
    </reaction>
</comment>
<keyword evidence="10" id="KW-0408">Iron</keyword>
<feature type="transmembrane region" description="Helical" evidence="13">
    <location>
        <begin position="123"/>
        <end position="148"/>
    </location>
</feature>
<dbReference type="InterPro" id="IPR023498">
    <property type="entry name" value="Zn_transptr_ZupT"/>
</dbReference>
<dbReference type="Proteomes" id="UP001366166">
    <property type="component" value="Chromosome"/>
</dbReference>
<dbReference type="Pfam" id="PF02535">
    <property type="entry name" value="Zip"/>
    <property type="match status" value="1"/>
</dbReference>
<evidence type="ECO:0000256" key="6">
    <source>
        <dbReference type="ARBA" id="ARBA00022723"/>
    </source>
</evidence>
<dbReference type="PANTHER" id="PTHR11040:SF205">
    <property type="entry name" value="ZINC TRANSPORTER ZUPT"/>
    <property type="match status" value="1"/>
</dbReference>
<evidence type="ECO:0000313" key="15">
    <source>
        <dbReference type="Proteomes" id="UP001366166"/>
    </source>
</evidence>
<feature type="transmembrane region" description="Helical" evidence="13">
    <location>
        <begin position="37"/>
        <end position="54"/>
    </location>
</feature>
<comment type="subcellular location">
    <subcellularLocation>
        <location evidence="1 13">Cell membrane</location>
        <topology evidence="1 13">Multi-pass membrane protein</topology>
    </subcellularLocation>
</comment>
<feature type="binding site" description="M2 metal binding site" evidence="13">
    <location>
        <position position="167"/>
    </location>
    <ligand>
        <name>Fe(2+)</name>
        <dbReference type="ChEBI" id="CHEBI:29033"/>
    </ligand>
</feature>
<comment type="similarity">
    <text evidence="2 13">Belongs to the ZIP transporter (TC 2.A.5) family. ZupT subfamily.</text>
</comment>
<dbReference type="RefSeq" id="WP_338604179.1">
    <property type="nucleotide sequence ID" value="NZ_AP028679.1"/>
</dbReference>
<dbReference type="PANTHER" id="PTHR11040">
    <property type="entry name" value="ZINC/IRON TRANSPORTER"/>
    <property type="match status" value="1"/>
</dbReference>
<evidence type="ECO:0000256" key="5">
    <source>
        <dbReference type="ARBA" id="ARBA00022692"/>
    </source>
</evidence>
<feature type="transmembrane region" description="Helical" evidence="13">
    <location>
        <begin position="213"/>
        <end position="235"/>
    </location>
</feature>
<feature type="transmembrane region" description="Helical" evidence="13">
    <location>
        <begin position="6"/>
        <end position="30"/>
    </location>
</feature>
<evidence type="ECO:0000313" key="14">
    <source>
        <dbReference type="EMBL" id="BEQ13012.1"/>
    </source>
</evidence>
<dbReference type="InterPro" id="IPR003689">
    <property type="entry name" value="ZIP"/>
</dbReference>
<feature type="binding site" description="M1 metal binding site" evidence="13">
    <location>
        <position position="167"/>
    </location>
    <ligand>
        <name>Zn(2+)</name>
        <dbReference type="ChEBI" id="CHEBI:29105"/>
    </ligand>
</feature>